<organism evidence="1 2">
    <name type="scientific">Clostridium frigidicarnis</name>
    <dbReference type="NCBI Taxonomy" id="84698"/>
    <lineage>
        <taxon>Bacteria</taxon>
        <taxon>Bacillati</taxon>
        <taxon>Bacillota</taxon>
        <taxon>Clostridia</taxon>
        <taxon>Eubacteriales</taxon>
        <taxon>Clostridiaceae</taxon>
        <taxon>Clostridium</taxon>
    </lineage>
</organism>
<name>A0A1I0V838_9CLOT</name>
<sequence length="36" mass="4276">MEKYLKAELIKHKAIDNSINMNLKLCLKYIKENVLI</sequence>
<accession>A0A1I0V838</accession>
<protein>
    <submittedName>
        <fullName evidence="1">Uncharacterized protein</fullName>
    </submittedName>
</protein>
<dbReference type="EMBL" id="FOKI01000001">
    <property type="protein sequence ID" value="SFA72554.1"/>
    <property type="molecule type" value="Genomic_DNA"/>
</dbReference>
<evidence type="ECO:0000313" key="1">
    <source>
        <dbReference type="EMBL" id="SFA72554.1"/>
    </source>
</evidence>
<evidence type="ECO:0000313" key="2">
    <source>
        <dbReference type="Proteomes" id="UP000198619"/>
    </source>
</evidence>
<dbReference type="AlphaFoldDB" id="A0A1I0V838"/>
<proteinExistence type="predicted"/>
<reference evidence="1 2" key="1">
    <citation type="submission" date="2016-10" db="EMBL/GenBank/DDBJ databases">
        <authorList>
            <person name="de Groot N.N."/>
        </authorList>
    </citation>
    <scope>NUCLEOTIDE SEQUENCE [LARGE SCALE GENOMIC DNA]</scope>
    <source>
        <strain evidence="1 2">DSM 12271</strain>
    </source>
</reference>
<gene>
    <name evidence="1" type="ORF">SAMN04488528_1001226</name>
</gene>
<dbReference type="Proteomes" id="UP000198619">
    <property type="component" value="Unassembled WGS sequence"/>
</dbReference>
<keyword evidence="2" id="KW-1185">Reference proteome</keyword>